<evidence type="ECO:0000313" key="9">
    <source>
        <dbReference type="EMBL" id="HIR67685.1"/>
    </source>
</evidence>
<dbReference type="GO" id="GO:0043590">
    <property type="term" value="C:bacterial nucleoid"/>
    <property type="evidence" value="ECO:0007669"/>
    <property type="project" value="TreeGrafter"/>
</dbReference>
<organism evidence="9 10">
    <name type="scientific">Candidatus Coproplasma avicola</name>
    <dbReference type="NCBI Taxonomy" id="2840744"/>
    <lineage>
        <taxon>Bacteria</taxon>
        <taxon>Bacillati</taxon>
        <taxon>Bacillota</taxon>
        <taxon>Clostridia</taxon>
        <taxon>Eubacteriales</taxon>
        <taxon>Candidatus Coproplasma</taxon>
    </lineage>
</organism>
<evidence type="ECO:0000256" key="1">
    <source>
        <dbReference type="ARBA" id="ARBA00007452"/>
    </source>
</evidence>
<dbReference type="GO" id="GO:0006310">
    <property type="term" value="P:DNA recombination"/>
    <property type="evidence" value="ECO:0007669"/>
    <property type="project" value="UniProtKB-UniRule"/>
</dbReference>
<evidence type="ECO:0000256" key="4">
    <source>
        <dbReference type="ARBA" id="ARBA00023172"/>
    </source>
</evidence>
<dbReference type="GO" id="GO:0006302">
    <property type="term" value="P:double-strand break repair"/>
    <property type="evidence" value="ECO:0007669"/>
    <property type="project" value="TreeGrafter"/>
</dbReference>
<gene>
    <name evidence="7 9" type="primary">recO</name>
    <name evidence="9" type="ORF">IAB94_06540</name>
</gene>
<dbReference type="InterPro" id="IPR042242">
    <property type="entry name" value="RecO_C"/>
</dbReference>
<dbReference type="Proteomes" id="UP000823913">
    <property type="component" value="Unassembled WGS sequence"/>
</dbReference>
<dbReference type="InterPro" id="IPR012340">
    <property type="entry name" value="NA-bd_OB-fold"/>
</dbReference>
<dbReference type="HAMAP" id="MF_00201">
    <property type="entry name" value="RecO"/>
    <property type="match status" value="1"/>
</dbReference>
<dbReference type="Pfam" id="PF11967">
    <property type="entry name" value="RecO_N"/>
    <property type="match status" value="1"/>
</dbReference>
<comment type="function">
    <text evidence="7">Involved in DNA repair and RecF pathway recombination.</text>
</comment>
<keyword evidence="5 7" id="KW-0234">DNA repair</keyword>
<dbReference type="SUPFAM" id="SSF50249">
    <property type="entry name" value="Nucleic acid-binding proteins"/>
    <property type="match status" value="1"/>
</dbReference>
<dbReference type="InterPro" id="IPR003717">
    <property type="entry name" value="RecO"/>
</dbReference>
<evidence type="ECO:0000256" key="5">
    <source>
        <dbReference type="ARBA" id="ARBA00023204"/>
    </source>
</evidence>
<protein>
    <recommendedName>
        <fullName evidence="2 7">DNA repair protein RecO</fullName>
    </recommendedName>
    <alternativeName>
        <fullName evidence="6 7">Recombination protein O</fullName>
    </alternativeName>
</protein>
<evidence type="ECO:0000256" key="3">
    <source>
        <dbReference type="ARBA" id="ARBA00022763"/>
    </source>
</evidence>
<evidence type="ECO:0000256" key="2">
    <source>
        <dbReference type="ARBA" id="ARBA00021310"/>
    </source>
</evidence>
<evidence type="ECO:0000256" key="7">
    <source>
        <dbReference type="HAMAP-Rule" id="MF_00201"/>
    </source>
</evidence>
<accession>A0A9D1J9P4</accession>
<dbReference type="Gene3D" id="2.40.50.140">
    <property type="entry name" value="Nucleic acid-binding proteins"/>
    <property type="match status" value="1"/>
</dbReference>
<dbReference type="PANTHER" id="PTHR33991:SF1">
    <property type="entry name" value="DNA REPAIR PROTEIN RECO"/>
    <property type="match status" value="1"/>
</dbReference>
<evidence type="ECO:0000256" key="6">
    <source>
        <dbReference type="ARBA" id="ARBA00033409"/>
    </source>
</evidence>
<dbReference type="InterPro" id="IPR037278">
    <property type="entry name" value="ARFGAP/RecO"/>
</dbReference>
<comment type="similarity">
    <text evidence="1 7">Belongs to the RecO family.</text>
</comment>
<evidence type="ECO:0000313" key="10">
    <source>
        <dbReference type="Proteomes" id="UP000823913"/>
    </source>
</evidence>
<dbReference type="NCBIfam" id="TIGR00613">
    <property type="entry name" value="reco"/>
    <property type="match status" value="1"/>
</dbReference>
<evidence type="ECO:0000259" key="8">
    <source>
        <dbReference type="Pfam" id="PF11967"/>
    </source>
</evidence>
<reference evidence="9" key="1">
    <citation type="submission" date="2020-10" db="EMBL/GenBank/DDBJ databases">
        <authorList>
            <person name="Gilroy R."/>
        </authorList>
    </citation>
    <scope>NUCLEOTIDE SEQUENCE</scope>
    <source>
        <strain evidence="9">ChiW16-3235</strain>
    </source>
</reference>
<proteinExistence type="inferred from homology"/>
<dbReference type="PANTHER" id="PTHR33991">
    <property type="entry name" value="DNA REPAIR PROTEIN RECO"/>
    <property type="match status" value="1"/>
</dbReference>
<keyword evidence="3 7" id="KW-0227">DNA damage</keyword>
<dbReference type="SUPFAM" id="SSF57863">
    <property type="entry name" value="ArfGap/RecO-like zinc finger"/>
    <property type="match status" value="1"/>
</dbReference>
<comment type="caution">
    <text evidence="9">The sequence shown here is derived from an EMBL/GenBank/DDBJ whole genome shotgun (WGS) entry which is preliminary data.</text>
</comment>
<dbReference type="AlphaFoldDB" id="A0A9D1J9P4"/>
<feature type="domain" description="DNA replication/recombination mediator RecO N-terminal" evidence="8">
    <location>
        <begin position="1"/>
        <end position="78"/>
    </location>
</feature>
<reference evidence="9" key="2">
    <citation type="journal article" date="2021" name="PeerJ">
        <title>Extensive microbial diversity within the chicken gut microbiome revealed by metagenomics and culture.</title>
        <authorList>
            <person name="Gilroy R."/>
            <person name="Ravi A."/>
            <person name="Getino M."/>
            <person name="Pursley I."/>
            <person name="Horton D.L."/>
            <person name="Alikhan N.F."/>
            <person name="Baker D."/>
            <person name="Gharbi K."/>
            <person name="Hall N."/>
            <person name="Watson M."/>
            <person name="Adriaenssens E.M."/>
            <person name="Foster-Nyarko E."/>
            <person name="Jarju S."/>
            <person name="Secka A."/>
            <person name="Antonio M."/>
            <person name="Oren A."/>
            <person name="Chaudhuri R.R."/>
            <person name="La Ragione R."/>
            <person name="Hildebrand F."/>
            <person name="Pallen M.J."/>
        </authorList>
    </citation>
    <scope>NUCLEOTIDE SEQUENCE</scope>
    <source>
        <strain evidence="9">ChiW16-3235</strain>
    </source>
</reference>
<dbReference type="Pfam" id="PF02565">
    <property type="entry name" value="RecO_C"/>
    <property type="match status" value="1"/>
</dbReference>
<sequence>MEGIKVNALMLRAADYGENDKILTLLTAELGKISAGIKGVKKAGAKLKFAAQPFCFAEYILSKRGERYTVTNASETESFYDIRTDINKFYAASAVCEAANSLTYGGIDDTPVFTLAVQALSNICNGAEDAALIKFLLSALSAAGYTVGLDNCTECGSPLISADKMRFDMNAGSFTCWDCGTGAGTSGVTYNVLRMCAGKTYSPGMITPDGVKRALRLLREYLTFKTDAKCASLTEYIRLL</sequence>
<name>A0A9D1J9P4_9FIRM</name>
<dbReference type="Gene3D" id="1.20.1440.120">
    <property type="entry name" value="Recombination protein O, C-terminal domain"/>
    <property type="match status" value="1"/>
</dbReference>
<dbReference type="InterPro" id="IPR022572">
    <property type="entry name" value="DNA_rep/recomb_RecO_N"/>
</dbReference>
<keyword evidence="4 7" id="KW-0233">DNA recombination</keyword>
<dbReference type="EMBL" id="DVHK01000133">
    <property type="protein sequence ID" value="HIR67685.1"/>
    <property type="molecule type" value="Genomic_DNA"/>
</dbReference>